<dbReference type="GO" id="GO:0004674">
    <property type="term" value="F:protein serine/threonine kinase activity"/>
    <property type="evidence" value="ECO:0007669"/>
    <property type="project" value="TreeGrafter"/>
</dbReference>
<comment type="caution">
    <text evidence="5">The sequence shown here is derived from an EMBL/GenBank/DDBJ whole genome shotgun (WGS) entry which is preliminary data.</text>
</comment>
<evidence type="ECO:0000256" key="3">
    <source>
        <dbReference type="SAM" id="MobiDB-lite"/>
    </source>
</evidence>
<keyword evidence="1" id="KW-0547">Nucleotide-binding</keyword>
<dbReference type="Pfam" id="PF00069">
    <property type="entry name" value="Pkinase"/>
    <property type="match status" value="1"/>
</dbReference>
<evidence type="ECO:0000313" key="5">
    <source>
        <dbReference type="EMBL" id="RQM24614.1"/>
    </source>
</evidence>
<evidence type="ECO:0000256" key="2">
    <source>
        <dbReference type="ARBA" id="ARBA00022840"/>
    </source>
</evidence>
<dbReference type="SUPFAM" id="SSF56112">
    <property type="entry name" value="Protein kinase-like (PK-like)"/>
    <property type="match status" value="1"/>
</dbReference>
<dbReference type="Proteomes" id="UP000284702">
    <property type="component" value="Unassembled WGS sequence"/>
</dbReference>
<evidence type="ECO:0000256" key="1">
    <source>
        <dbReference type="ARBA" id="ARBA00022741"/>
    </source>
</evidence>
<proteinExistence type="predicted"/>
<accession>A0A425D5S0</accession>
<protein>
    <recommendedName>
        <fullName evidence="4">Protein kinase domain-containing protein</fullName>
    </recommendedName>
</protein>
<sequence length="297" mass="32598">MEMLLLLAPDVHTMDMVLAAVLESKAYLVDVLARHSTLTSVMIHPVLEANQRILWEYLPQHDSSLSLIPPLAHDVMESVTIVGDYTIHGTLGEGQYAAVYACSRNASKLNDITALVRVHSEISALSDPALRHPSLLSVKHVIHTENILFTHDNYMVKIVDFGLCAKVGTTPLTDFCGSPGFFAPEMLLHDQYDGQKADVWSIGAVADAAYSAHAKALLQAMLTEDAENRPTIYDVAEHPWFDGHRRRHSARHKDRLVKAASSKGDMAAAVHSPTRPTSAEHVSVTLPSIKGPDKPHR</sequence>
<name>A0A425D5S0_APHAT</name>
<dbReference type="SMART" id="SM00220">
    <property type="entry name" value="S_TKc"/>
    <property type="match status" value="1"/>
</dbReference>
<evidence type="ECO:0000313" key="6">
    <source>
        <dbReference type="Proteomes" id="UP000284702"/>
    </source>
</evidence>
<gene>
    <name evidence="5" type="ORF">B5M09_002763</name>
</gene>
<dbReference type="Gene3D" id="1.10.510.10">
    <property type="entry name" value="Transferase(Phosphotransferase) domain 1"/>
    <property type="match status" value="2"/>
</dbReference>
<dbReference type="GO" id="GO:0005737">
    <property type="term" value="C:cytoplasm"/>
    <property type="evidence" value="ECO:0007669"/>
    <property type="project" value="TreeGrafter"/>
</dbReference>
<dbReference type="GO" id="GO:0035556">
    <property type="term" value="P:intracellular signal transduction"/>
    <property type="evidence" value="ECO:0007669"/>
    <property type="project" value="TreeGrafter"/>
</dbReference>
<keyword evidence="6" id="KW-1185">Reference proteome</keyword>
<reference evidence="5" key="1">
    <citation type="submission" date="2018-07" db="EMBL/GenBank/DDBJ databases">
        <title>Annotation of Aphanomyces astaci genome assembly.</title>
        <authorList>
            <person name="Studholme D.J."/>
        </authorList>
    </citation>
    <scope>NUCLEOTIDE SEQUENCE [LARGE SCALE GENOMIC DNA]</scope>
    <source>
        <strain evidence="5">Pc</strain>
    </source>
</reference>
<dbReference type="PROSITE" id="PS50011">
    <property type="entry name" value="PROTEIN_KINASE_DOM"/>
    <property type="match status" value="1"/>
</dbReference>
<feature type="region of interest" description="Disordered" evidence="3">
    <location>
        <begin position="260"/>
        <end position="297"/>
    </location>
</feature>
<dbReference type="GO" id="GO:0005524">
    <property type="term" value="F:ATP binding"/>
    <property type="evidence" value="ECO:0007669"/>
    <property type="project" value="UniProtKB-KW"/>
</dbReference>
<dbReference type="PANTHER" id="PTHR24346:SF30">
    <property type="entry name" value="MATERNAL EMBRYONIC LEUCINE ZIPPER KINASE"/>
    <property type="match status" value="1"/>
</dbReference>
<feature type="domain" description="Protein kinase" evidence="4">
    <location>
        <begin position="1"/>
        <end position="241"/>
    </location>
</feature>
<dbReference type="VEuPathDB" id="FungiDB:H257_14076"/>
<dbReference type="EMBL" id="MZMZ02002678">
    <property type="protein sequence ID" value="RQM24614.1"/>
    <property type="molecule type" value="Genomic_DNA"/>
</dbReference>
<dbReference type="InterPro" id="IPR000719">
    <property type="entry name" value="Prot_kinase_dom"/>
</dbReference>
<organism evidence="5 6">
    <name type="scientific">Aphanomyces astaci</name>
    <name type="common">Crayfish plague agent</name>
    <dbReference type="NCBI Taxonomy" id="112090"/>
    <lineage>
        <taxon>Eukaryota</taxon>
        <taxon>Sar</taxon>
        <taxon>Stramenopiles</taxon>
        <taxon>Oomycota</taxon>
        <taxon>Saprolegniomycetes</taxon>
        <taxon>Saprolegniales</taxon>
        <taxon>Verrucalvaceae</taxon>
        <taxon>Aphanomyces</taxon>
    </lineage>
</organism>
<dbReference type="InterPro" id="IPR011009">
    <property type="entry name" value="Kinase-like_dom_sf"/>
</dbReference>
<dbReference type="AlphaFoldDB" id="A0A425D5S0"/>
<evidence type="ECO:0000259" key="4">
    <source>
        <dbReference type="PROSITE" id="PS50011"/>
    </source>
</evidence>
<keyword evidence="2" id="KW-0067">ATP-binding</keyword>
<dbReference type="PANTHER" id="PTHR24346">
    <property type="entry name" value="MAP/MICROTUBULE AFFINITY-REGULATING KINASE"/>
    <property type="match status" value="1"/>
</dbReference>